<dbReference type="Pfam" id="PF04909">
    <property type="entry name" value="Amidohydro_2"/>
    <property type="match status" value="1"/>
</dbReference>
<dbReference type="EMBL" id="CAFBQH010000073">
    <property type="protein sequence ID" value="CAB5053170.1"/>
    <property type="molecule type" value="Genomic_DNA"/>
</dbReference>
<name>A0A6J6LS52_9ZZZZ</name>
<dbReference type="EMBL" id="CAEZZL010000053">
    <property type="protein sequence ID" value="CAB4762824.1"/>
    <property type="molecule type" value="Genomic_DNA"/>
</dbReference>
<dbReference type="InterPro" id="IPR006680">
    <property type="entry name" value="Amidohydro-rel"/>
</dbReference>
<dbReference type="GO" id="GO:0016787">
    <property type="term" value="F:hydrolase activity"/>
    <property type="evidence" value="ECO:0007669"/>
    <property type="project" value="InterPro"/>
</dbReference>
<dbReference type="InterPro" id="IPR052350">
    <property type="entry name" value="Metallo-dep_Lactonases"/>
</dbReference>
<dbReference type="AlphaFoldDB" id="A0A6J6LS52"/>
<dbReference type="InterPro" id="IPR032466">
    <property type="entry name" value="Metal_Hydrolase"/>
</dbReference>
<reference evidence="3" key="1">
    <citation type="submission" date="2020-05" db="EMBL/GenBank/DDBJ databases">
        <authorList>
            <person name="Chiriac C."/>
            <person name="Salcher M."/>
            <person name="Ghai R."/>
            <person name="Kavagutti S V."/>
        </authorList>
    </citation>
    <scope>NUCLEOTIDE SEQUENCE</scope>
</reference>
<protein>
    <submittedName>
        <fullName evidence="3">Unannotated protein</fullName>
    </submittedName>
</protein>
<dbReference type="PANTHER" id="PTHR43569">
    <property type="entry name" value="AMIDOHYDROLASE"/>
    <property type="match status" value="1"/>
</dbReference>
<dbReference type="SUPFAM" id="SSF51556">
    <property type="entry name" value="Metallo-dependent hydrolases"/>
    <property type="match status" value="1"/>
</dbReference>
<evidence type="ECO:0000259" key="2">
    <source>
        <dbReference type="Pfam" id="PF04909"/>
    </source>
</evidence>
<accession>A0A6J6LS52</accession>
<organism evidence="3">
    <name type="scientific">freshwater metagenome</name>
    <dbReference type="NCBI Taxonomy" id="449393"/>
    <lineage>
        <taxon>unclassified sequences</taxon>
        <taxon>metagenomes</taxon>
        <taxon>ecological metagenomes</taxon>
    </lineage>
</organism>
<comment type="similarity">
    <text evidence="1">Belongs to the metallo-dependent hydrolases superfamily.</text>
</comment>
<evidence type="ECO:0000256" key="1">
    <source>
        <dbReference type="ARBA" id="ARBA00038310"/>
    </source>
</evidence>
<gene>
    <name evidence="3" type="ORF">UFOPK2334_00087</name>
    <name evidence="4" type="ORF">UFOPK2870_00777</name>
    <name evidence="5" type="ORF">UFOPK4293_01166</name>
</gene>
<evidence type="ECO:0000313" key="5">
    <source>
        <dbReference type="EMBL" id="CAB5053170.1"/>
    </source>
</evidence>
<evidence type="ECO:0000313" key="4">
    <source>
        <dbReference type="EMBL" id="CAB4762824.1"/>
    </source>
</evidence>
<proteinExistence type="inferred from homology"/>
<sequence length="331" mass="36923">MSNFIPGTTEWLNQVQEDIVDPLRAIVDPHHHLWPEGGALPYGLNELHGDTDAGHHIVKTVFIECGASYRTDGPDHLAPLGETEFVAAEARRDPSHLISGIVAHADLRRDDLSAILDAHEVAGGGLLRGIRDALSHAIDHKILRIPGRAPKDLYKDPNFRRGVATLGARGLTYDTWHYHYQNQEFLELARAVPSTTMILDHFGTPLGVGPYASQRNEIFEQWKKDFALIAQCSNVVLKLGGLAMPDNGFGWDTADSPPTSDEFIAVQKRYYDHAIECFGPDRCMFESNFPVDRWSISYTVLWNAFKKMTASFSESEKDSMFSGTATRVYSL</sequence>
<dbReference type="PANTHER" id="PTHR43569:SF1">
    <property type="entry name" value="BLL3371 PROTEIN"/>
    <property type="match status" value="1"/>
</dbReference>
<feature type="domain" description="Amidohydrolase-related" evidence="2">
    <location>
        <begin position="27"/>
        <end position="330"/>
    </location>
</feature>
<dbReference type="EMBL" id="CAEZXA010000003">
    <property type="protein sequence ID" value="CAB4663303.1"/>
    <property type="molecule type" value="Genomic_DNA"/>
</dbReference>
<evidence type="ECO:0000313" key="3">
    <source>
        <dbReference type="EMBL" id="CAB4663303.1"/>
    </source>
</evidence>
<dbReference type="Gene3D" id="3.20.20.140">
    <property type="entry name" value="Metal-dependent hydrolases"/>
    <property type="match status" value="1"/>
</dbReference>